<evidence type="ECO:0000256" key="1">
    <source>
        <dbReference type="SAM" id="Phobius"/>
    </source>
</evidence>
<dbReference type="InterPro" id="IPR053824">
    <property type="entry name" value="DUF7010"/>
</dbReference>
<dbReference type="Pfam" id="PF22765">
    <property type="entry name" value="DUF7010"/>
    <property type="match status" value="1"/>
</dbReference>
<dbReference type="AlphaFoldDB" id="A0A6H2DM79"/>
<dbReference type="KEGG" id="phao:HF685_11240"/>
<accession>A0A6H2DM79</accession>
<dbReference type="EMBL" id="CP051217">
    <property type="protein sequence ID" value="QJB69782.1"/>
    <property type="molecule type" value="Genomic_DNA"/>
</dbReference>
<keyword evidence="1" id="KW-1133">Transmembrane helix</keyword>
<keyword evidence="3" id="KW-1185">Reference proteome</keyword>
<feature type="transmembrane region" description="Helical" evidence="1">
    <location>
        <begin position="83"/>
        <end position="103"/>
    </location>
</feature>
<feature type="transmembrane region" description="Helical" evidence="1">
    <location>
        <begin position="20"/>
        <end position="39"/>
    </location>
</feature>
<sequence length="183" mass="19211">MDRTATVEQLQTHFRETGTMSMPIAGMICWALLGGLALVLPDRTVGSLALYIMAGILPLAFLLDKAKGVNLFSGGDNPLTKMFLLSIVGIAVTVPAILIGAQAAGEPDIIVLGMAILAGVIWIPYGWAADDKVGVIHAVGRAVGCYVAYALIEEPYRATAICAVVVLSYLYSLIFMKKVGGAA</sequence>
<organism evidence="2 3">
    <name type="scientific">Parasphingorhabdus halotolerans</name>
    <dbReference type="NCBI Taxonomy" id="2725558"/>
    <lineage>
        <taxon>Bacteria</taxon>
        <taxon>Pseudomonadati</taxon>
        <taxon>Pseudomonadota</taxon>
        <taxon>Alphaproteobacteria</taxon>
        <taxon>Sphingomonadales</taxon>
        <taxon>Sphingomonadaceae</taxon>
        <taxon>Parasphingorhabdus</taxon>
    </lineage>
</organism>
<feature type="transmembrane region" description="Helical" evidence="1">
    <location>
        <begin position="158"/>
        <end position="176"/>
    </location>
</feature>
<keyword evidence="1" id="KW-0472">Membrane</keyword>
<reference evidence="2 3" key="1">
    <citation type="submission" date="2020-04" db="EMBL/GenBank/DDBJ databases">
        <title>Genome sequence for Sphingorhabdus sp. strain M1.</title>
        <authorList>
            <person name="Park S.-J."/>
        </authorList>
    </citation>
    <scope>NUCLEOTIDE SEQUENCE [LARGE SCALE GENOMIC DNA]</scope>
    <source>
        <strain evidence="2 3">JK6</strain>
    </source>
</reference>
<feature type="transmembrane region" description="Helical" evidence="1">
    <location>
        <begin position="109"/>
        <end position="128"/>
    </location>
</feature>
<evidence type="ECO:0000313" key="3">
    <source>
        <dbReference type="Proteomes" id="UP000501600"/>
    </source>
</evidence>
<gene>
    <name evidence="2" type="ORF">HF685_11240</name>
</gene>
<dbReference type="Proteomes" id="UP000501600">
    <property type="component" value="Chromosome"/>
</dbReference>
<dbReference type="RefSeq" id="WP_168820041.1">
    <property type="nucleotide sequence ID" value="NZ_CP051217.1"/>
</dbReference>
<protein>
    <submittedName>
        <fullName evidence="2">Uncharacterized protein</fullName>
    </submittedName>
</protein>
<proteinExistence type="predicted"/>
<keyword evidence="1" id="KW-0812">Transmembrane</keyword>
<name>A0A6H2DM79_9SPHN</name>
<evidence type="ECO:0000313" key="2">
    <source>
        <dbReference type="EMBL" id="QJB69782.1"/>
    </source>
</evidence>
<feature type="transmembrane region" description="Helical" evidence="1">
    <location>
        <begin position="135"/>
        <end position="152"/>
    </location>
</feature>
<feature type="transmembrane region" description="Helical" evidence="1">
    <location>
        <begin position="45"/>
        <end position="63"/>
    </location>
</feature>